<dbReference type="Gene3D" id="6.10.140.920">
    <property type="match status" value="1"/>
</dbReference>
<dbReference type="Proteomes" id="UP001202328">
    <property type="component" value="Unassembled WGS sequence"/>
</dbReference>
<dbReference type="InterPro" id="IPR002100">
    <property type="entry name" value="TF_MADSbox"/>
</dbReference>
<evidence type="ECO:0000259" key="7">
    <source>
        <dbReference type="PROSITE" id="PS50066"/>
    </source>
</evidence>
<dbReference type="InterPro" id="IPR036879">
    <property type="entry name" value="TF_MADSbox_sf"/>
</dbReference>
<evidence type="ECO:0000313" key="8">
    <source>
        <dbReference type="EMBL" id="KAI3903439.1"/>
    </source>
</evidence>
<evidence type="ECO:0000256" key="4">
    <source>
        <dbReference type="ARBA" id="ARBA00023163"/>
    </source>
</evidence>
<comment type="subcellular location">
    <subcellularLocation>
        <location evidence="1">Nucleus</location>
    </subcellularLocation>
</comment>
<dbReference type="PRINTS" id="PR00404">
    <property type="entry name" value="MADSDOMAIN"/>
</dbReference>
<comment type="caution">
    <text evidence="8">The sequence shown here is derived from an EMBL/GenBank/DDBJ whole genome shotgun (WGS) entry which is preliminary data.</text>
</comment>
<dbReference type="GO" id="GO:0000981">
    <property type="term" value="F:DNA-binding transcription factor activity, RNA polymerase II-specific"/>
    <property type="evidence" value="ECO:0007669"/>
    <property type="project" value="TreeGrafter"/>
</dbReference>
<dbReference type="PANTHER" id="PTHR11945">
    <property type="entry name" value="MADS BOX PROTEIN"/>
    <property type="match status" value="1"/>
</dbReference>
<dbReference type="PROSITE" id="PS50066">
    <property type="entry name" value="MADS_BOX_2"/>
    <property type="match status" value="1"/>
</dbReference>
<organism evidence="8 9">
    <name type="scientific">Papaver atlanticum</name>
    <dbReference type="NCBI Taxonomy" id="357466"/>
    <lineage>
        <taxon>Eukaryota</taxon>
        <taxon>Viridiplantae</taxon>
        <taxon>Streptophyta</taxon>
        <taxon>Embryophyta</taxon>
        <taxon>Tracheophyta</taxon>
        <taxon>Spermatophyta</taxon>
        <taxon>Magnoliopsida</taxon>
        <taxon>Ranunculales</taxon>
        <taxon>Papaveraceae</taxon>
        <taxon>Papaveroideae</taxon>
        <taxon>Papaver</taxon>
    </lineage>
</organism>
<accession>A0AAD4SFA8</accession>
<evidence type="ECO:0000256" key="5">
    <source>
        <dbReference type="ARBA" id="ARBA00023242"/>
    </source>
</evidence>
<dbReference type="GO" id="GO:0000978">
    <property type="term" value="F:RNA polymerase II cis-regulatory region sequence-specific DNA binding"/>
    <property type="evidence" value="ECO:0007669"/>
    <property type="project" value="TreeGrafter"/>
</dbReference>
<evidence type="ECO:0000256" key="6">
    <source>
        <dbReference type="SAM" id="MobiDB-lite"/>
    </source>
</evidence>
<reference evidence="8" key="1">
    <citation type="submission" date="2022-04" db="EMBL/GenBank/DDBJ databases">
        <title>A functionally conserved STORR gene fusion in Papaver species that diverged 16.8 million years ago.</title>
        <authorList>
            <person name="Catania T."/>
        </authorList>
    </citation>
    <scope>NUCLEOTIDE SEQUENCE</scope>
    <source>
        <strain evidence="8">S-188037</strain>
    </source>
</reference>
<feature type="region of interest" description="Disordered" evidence="6">
    <location>
        <begin position="164"/>
        <end position="187"/>
    </location>
</feature>
<name>A0AAD4SFA8_9MAGN</name>
<keyword evidence="3" id="KW-0238">DNA-binding</keyword>
<dbReference type="PANTHER" id="PTHR11945:SF696">
    <property type="entry name" value="BOX PROTEIN, PUTATIVE-RELATED"/>
    <property type="match status" value="1"/>
</dbReference>
<proteinExistence type="predicted"/>
<dbReference type="GO" id="GO:0005634">
    <property type="term" value="C:nucleus"/>
    <property type="evidence" value="ECO:0007669"/>
    <property type="project" value="UniProtKB-SubCell"/>
</dbReference>
<feature type="compositionally biased region" description="Low complexity" evidence="6">
    <location>
        <begin position="167"/>
        <end position="180"/>
    </location>
</feature>
<keyword evidence="9" id="KW-1185">Reference proteome</keyword>
<evidence type="ECO:0000256" key="3">
    <source>
        <dbReference type="ARBA" id="ARBA00023125"/>
    </source>
</evidence>
<protein>
    <recommendedName>
        <fullName evidence="7">MADS-box domain-containing protein</fullName>
    </recommendedName>
</protein>
<dbReference type="EMBL" id="JAJJMB010011222">
    <property type="protein sequence ID" value="KAI3903439.1"/>
    <property type="molecule type" value="Genomic_DNA"/>
</dbReference>
<dbReference type="SMART" id="SM00432">
    <property type="entry name" value="MADS"/>
    <property type="match status" value="1"/>
</dbReference>
<gene>
    <name evidence="8" type="ORF">MKW98_032093</name>
</gene>
<keyword evidence="4" id="KW-0804">Transcription</keyword>
<dbReference type="SUPFAM" id="SSF55455">
    <property type="entry name" value="SRF-like"/>
    <property type="match status" value="1"/>
</dbReference>
<evidence type="ECO:0000256" key="1">
    <source>
        <dbReference type="ARBA" id="ARBA00004123"/>
    </source>
</evidence>
<dbReference type="GO" id="GO:0046983">
    <property type="term" value="F:protein dimerization activity"/>
    <property type="evidence" value="ECO:0007669"/>
    <property type="project" value="InterPro"/>
</dbReference>
<dbReference type="Pfam" id="PF00319">
    <property type="entry name" value="SRF-TF"/>
    <property type="match status" value="1"/>
</dbReference>
<feature type="domain" description="MADS-box" evidence="7">
    <location>
        <begin position="11"/>
        <end position="71"/>
    </location>
</feature>
<evidence type="ECO:0000256" key="2">
    <source>
        <dbReference type="ARBA" id="ARBA00023015"/>
    </source>
</evidence>
<dbReference type="Gene3D" id="3.40.1810.10">
    <property type="entry name" value="Transcription factor, MADS-box"/>
    <property type="match status" value="1"/>
</dbReference>
<evidence type="ECO:0000313" key="9">
    <source>
        <dbReference type="Proteomes" id="UP001202328"/>
    </source>
</evidence>
<keyword evidence="2" id="KW-0805">Transcription regulation</keyword>
<dbReference type="AlphaFoldDB" id="A0AAD4SFA8"/>
<keyword evidence="5" id="KW-0539">Nucleus</keyword>
<sequence>MASASTTKKSKGRGKTEMKMFEKENARQVTFNKLRLNIVKEANELRTLCGAEIALIFFSPEGQPFSYGDPSVINRYLSDAKDTSEDAGVTAERNARIAELNIEYNKALKRLEAEKKRGKELAEIRKANSSKYWWDRPVDELTLEQLETLVLRLDELKIQLKDRLEEPSPSSTVASSLTSSHKVPRGL</sequence>